<evidence type="ECO:0000313" key="6">
    <source>
        <dbReference type="Proteomes" id="UP001153069"/>
    </source>
</evidence>
<evidence type="ECO:0000256" key="3">
    <source>
        <dbReference type="SAM" id="MobiDB-lite"/>
    </source>
</evidence>
<sequence length="359" mass="40070">MPEEQQPDHDWDKVILSSLKKETKKGEETVDVKQLRKRVLQNLELDESDKKGKKAFKKAMKGLEQQECLTIDANGVVSYLKKKKEDKKDKKRKKKEEKKERKKKKQKREEPEKEEDAPEEDDDEADSKEQQGNEEEEQQHDNEPENQETQNSQKGVPCPGNPGGVTRLFLGNLPFAVDETSLSEFLPNTVTHIKWITDKETGKFYGSAFIEMDTPSAAAKAVEQTTGSKLMGRPVKINFAPARPGDVWPPANKVISGNGNAKGGQAGGSGVQAMGAKPDNCVKLFIGNLSYDIDDDAITKFFDNAGAEVKAVRWLSHKETGDFKGCGFVEFWNSEACDKAATLNGKNLLGRPIRIDWTD</sequence>
<feature type="domain" description="RRM" evidence="4">
    <location>
        <begin position="282"/>
        <end position="359"/>
    </location>
</feature>
<comment type="caution">
    <text evidence="5">The sequence shown here is derived from an EMBL/GenBank/DDBJ whole genome shotgun (WGS) entry which is preliminary data.</text>
</comment>
<dbReference type="PROSITE" id="PS50102">
    <property type="entry name" value="RRM"/>
    <property type="match status" value="2"/>
</dbReference>
<evidence type="ECO:0000256" key="2">
    <source>
        <dbReference type="PROSITE-ProRule" id="PRU00176"/>
    </source>
</evidence>
<reference evidence="5" key="1">
    <citation type="submission" date="2020-06" db="EMBL/GenBank/DDBJ databases">
        <authorList>
            <consortium name="Plant Systems Biology data submission"/>
        </authorList>
    </citation>
    <scope>NUCLEOTIDE SEQUENCE</scope>
    <source>
        <strain evidence="5">D6</strain>
    </source>
</reference>
<dbReference type="GO" id="GO:0003723">
    <property type="term" value="F:RNA binding"/>
    <property type="evidence" value="ECO:0007669"/>
    <property type="project" value="UniProtKB-UniRule"/>
</dbReference>
<dbReference type="InterPro" id="IPR035979">
    <property type="entry name" value="RBD_domain_sf"/>
</dbReference>
<evidence type="ECO:0000259" key="4">
    <source>
        <dbReference type="PROSITE" id="PS50102"/>
    </source>
</evidence>
<feature type="compositionally biased region" description="Basic residues" evidence="3">
    <location>
        <begin position="80"/>
        <end position="106"/>
    </location>
</feature>
<feature type="domain" description="RRM" evidence="4">
    <location>
        <begin position="166"/>
        <end position="242"/>
    </location>
</feature>
<dbReference type="PANTHER" id="PTHR23236">
    <property type="entry name" value="EUKARYOTIC TRANSLATION INITIATION FACTOR 4B/4H"/>
    <property type="match status" value="1"/>
</dbReference>
<protein>
    <submittedName>
        <fullName evidence="5">Splicing factor 3B subunit 4</fullName>
    </submittedName>
</protein>
<dbReference type="Gene3D" id="3.30.70.330">
    <property type="match status" value="2"/>
</dbReference>
<accession>A0A9N8HJE7</accession>
<dbReference type="AlphaFoldDB" id="A0A9N8HJE7"/>
<dbReference type="InterPro" id="IPR012677">
    <property type="entry name" value="Nucleotide-bd_a/b_plait_sf"/>
</dbReference>
<dbReference type="EMBL" id="CAICTM010000655">
    <property type="protein sequence ID" value="CAB9514495.1"/>
    <property type="molecule type" value="Genomic_DNA"/>
</dbReference>
<keyword evidence="1 2" id="KW-0694">RNA-binding</keyword>
<gene>
    <name evidence="5" type="ORF">SEMRO_656_G182510.1</name>
</gene>
<dbReference type="SUPFAM" id="SSF54928">
    <property type="entry name" value="RNA-binding domain, RBD"/>
    <property type="match status" value="2"/>
</dbReference>
<dbReference type="PANTHER" id="PTHR23236:SF11">
    <property type="entry name" value="EUKARYOTIC TRANSLATION INITIATION FACTOR 4H"/>
    <property type="match status" value="1"/>
</dbReference>
<evidence type="ECO:0000256" key="1">
    <source>
        <dbReference type="ARBA" id="ARBA00022884"/>
    </source>
</evidence>
<dbReference type="SMART" id="SM00360">
    <property type="entry name" value="RRM"/>
    <property type="match status" value="2"/>
</dbReference>
<dbReference type="InterPro" id="IPR000504">
    <property type="entry name" value="RRM_dom"/>
</dbReference>
<dbReference type="Pfam" id="PF00076">
    <property type="entry name" value="RRM_1"/>
    <property type="match status" value="2"/>
</dbReference>
<evidence type="ECO:0000313" key="5">
    <source>
        <dbReference type="EMBL" id="CAB9514495.1"/>
    </source>
</evidence>
<dbReference type="OrthoDB" id="439808at2759"/>
<dbReference type="Proteomes" id="UP001153069">
    <property type="component" value="Unassembled WGS sequence"/>
</dbReference>
<proteinExistence type="predicted"/>
<keyword evidence="6" id="KW-1185">Reference proteome</keyword>
<name>A0A9N8HJE7_9STRA</name>
<feature type="compositionally biased region" description="Acidic residues" evidence="3">
    <location>
        <begin position="112"/>
        <end position="138"/>
    </location>
</feature>
<organism evidence="5 6">
    <name type="scientific">Seminavis robusta</name>
    <dbReference type="NCBI Taxonomy" id="568900"/>
    <lineage>
        <taxon>Eukaryota</taxon>
        <taxon>Sar</taxon>
        <taxon>Stramenopiles</taxon>
        <taxon>Ochrophyta</taxon>
        <taxon>Bacillariophyta</taxon>
        <taxon>Bacillariophyceae</taxon>
        <taxon>Bacillariophycidae</taxon>
        <taxon>Naviculales</taxon>
        <taxon>Naviculaceae</taxon>
        <taxon>Seminavis</taxon>
    </lineage>
</organism>
<feature type="region of interest" description="Disordered" evidence="3">
    <location>
        <begin position="62"/>
        <end position="163"/>
    </location>
</feature>